<feature type="transmembrane region" description="Helical" evidence="2">
    <location>
        <begin position="12"/>
        <end position="35"/>
    </location>
</feature>
<sequence>MRSSTVPARIITALIGVVVTPIALGLLSSGGLIWYQTFTRYGGFDGTLLVGPTALQIAGIALLVVVVLTGLWSSAGLLAAGALSVIALVFALFPSITVSAYQLPVPREWIDGAYYGLPTALLPVLGGMGLALWFARHRPSRSAALHVIGFFATPVLLLAGAWLVILSIARFLTSMQRFELSPAPDALGLLLGGIVLLLAGLFFTRWSPFALLLPALFVIIITPLLFTPGSALFNVVYPIDRDAALGLLGIVGTGTGVAAAVLYIAYTLVMVRTRARAARFPATVHPGFAGPEEGFRAGVAPGGMYPGGAYPGGAHADGDQYASASPENQPPAPPVPPANG</sequence>
<evidence type="ECO:0000256" key="2">
    <source>
        <dbReference type="SAM" id="Phobius"/>
    </source>
</evidence>
<feature type="compositionally biased region" description="Pro residues" evidence="1">
    <location>
        <begin position="328"/>
        <end position="340"/>
    </location>
</feature>
<feature type="region of interest" description="Disordered" evidence="1">
    <location>
        <begin position="310"/>
        <end position="340"/>
    </location>
</feature>
<keyword evidence="4" id="KW-1185">Reference proteome</keyword>
<feature type="transmembrane region" description="Helical" evidence="2">
    <location>
        <begin position="47"/>
        <end position="68"/>
    </location>
</feature>
<comment type="caution">
    <text evidence="3">The sequence shown here is derived from an EMBL/GenBank/DDBJ whole genome shotgun (WGS) entry which is preliminary data.</text>
</comment>
<feature type="transmembrane region" description="Helical" evidence="2">
    <location>
        <begin position="243"/>
        <end position="269"/>
    </location>
</feature>
<feature type="transmembrane region" description="Helical" evidence="2">
    <location>
        <begin position="211"/>
        <end position="237"/>
    </location>
</feature>
<evidence type="ECO:0000313" key="4">
    <source>
        <dbReference type="Proteomes" id="UP000033900"/>
    </source>
</evidence>
<name>A0A0M2HP94_9MICO</name>
<dbReference type="PATRIC" id="fig|273678.4.peg.1337"/>
<accession>A0A0M2HP94</accession>
<dbReference type="OrthoDB" id="5073972at2"/>
<evidence type="ECO:0000313" key="3">
    <source>
        <dbReference type="EMBL" id="KJL48577.1"/>
    </source>
</evidence>
<dbReference type="EMBL" id="JYJB01000007">
    <property type="protein sequence ID" value="KJL48577.1"/>
    <property type="molecule type" value="Genomic_DNA"/>
</dbReference>
<feature type="transmembrane region" description="Helical" evidence="2">
    <location>
        <begin position="113"/>
        <end position="135"/>
    </location>
</feature>
<keyword evidence="2" id="KW-0812">Transmembrane</keyword>
<dbReference type="RefSeq" id="WP_045256956.1">
    <property type="nucleotide sequence ID" value="NZ_JYJB01000007.1"/>
</dbReference>
<feature type="transmembrane region" description="Helical" evidence="2">
    <location>
        <begin position="75"/>
        <end position="93"/>
    </location>
</feature>
<keyword evidence="2" id="KW-0472">Membrane</keyword>
<proteinExistence type="predicted"/>
<protein>
    <submittedName>
        <fullName evidence="3">Uncharacterized protein</fullName>
    </submittedName>
</protein>
<keyword evidence="2" id="KW-1133">Transmembrane helix</keyword>
<evidence type="ECO:0000256" key="1">
    <source>
        <dbReference type="SAM" id="MobiDB-lite"/>
    </source>
</evidence>
<dbReference type="AlphaFoldDB" id="A0A0M2HP94"/>
<organism evidence="3 4">
    <name type="scientific">Microbacterium hydrocarbonoxydans</name>
    <dbReference type="NCBI Taxonomy" id="273678"/>
    <lineage>
        <taxon>Bacteria</taxon>
        <taxon>Bacillati</taxon>
        <taxon>Actinomycetota</taxon>
        <taxon>Actinomycetes</taxon>
        <taxon>Micrococcales</taxon>
        <taxon>Microbacteriaceae</taxon>
        <taxon>Microbacterium</taxon>
    </lineage>
</organism>
<feature type="transmembrane region" description="Helical" evidence="2">
    <location>
        <begin position="186"/>
        <end position="204"/>
    </location>
</feature>
<dbReference type="Proteomes" id="UP000033900">
    <property type="component" value="Unassembled WGS sequence"/>
</dbReference>
<reference evidence="3 4" key="1">
    <citation type="submission" date="2015-02" db="EMBL/GenBank/DDBJ databases">
        <title>Draft genome sequences of ten Microbacterium spp. with emphasis on heavy metal contaminated environments.</title>
        <authorList>
            <person name="Corretto E."/>
        </authorList>
    </citation>
    <scope>NUCLEOTIDE SEQUENCE [LARGE SCALE GENOMIC DNA]</scope>
    <source>
        <strain evidence="3 4">SA35</strain>
    </source>
</reference>
<feature type="transmembrane region" description="Helical" evidence="2">
    <location>
        <begin position="147"/>
        <end position="166"/>
    </location>
</feature>
<gene>
    <name evidence="3" type="ORF">RS84_01338</name>
</gene>